<dbReference type="GO" id="GO:0003676">
    <property type="term" value="F:nucleic acid binding"/>
    <property type="evidence" value="ECO:0007669"/>
    <property type="project" value="InterPro"/>
</dbReference>
<proteinExistence type="predicted"/>
<protein>
    <recommendedName>
        <fullName evidence="2">CSD domain-containing protein</fullName>
    </recommendedName>
</protein>
<evidence type="ECO:0000259" key="2">
    <source>
        <dbReference type="PROSITE" id="PS51857"/>
    </source>
</evidence>
<dbReference type="EMBL" id="HBHP01003320">
    <property type="protein sequence ID" value="CAD9748153.1"/>
    <property type="molecule type" value="Transcribed_RNA"/>
</dbReference>
<dbReference type="Pfam" id="PF00313">
    <property type="entry name" value="CSD"/>
    <property type="match status" value="1"/>
</dbReference>
<dbReference type="SUPFAM" id="SSF50249">
    <property type="entry name" value="Nucleic acid-binding proteins"/>
    <property type="match status" value="2"/>
</dbReference>
<dbReference type="SMART" id="SM00357">
    <property type="entry name" value="CSP"/>
    <property type="match status" value="2"/>
</dbReference>
<dbReference type="AlphaFoldDB" id="A0A7S2X635"/>
<accession>A0A7S2X635</accession>
<feature type="compositionally biased region" description="Basic residues" evidence="1">
    <location>
        <begin position="12"/>
        <end position="21"/>
    </location>
</feature>
<dbReference type="PROSITE" id="PS51857">
    <property type="entry name" value="CSD_2"/>
    <property type="match status" value="1"/>
</dbReference>
<dbReference type="InterPro" id="IPR012340">
    <property type="entry name" value="NA-bd_OB-fold"/>
</dbReference>
<dbReference type="InterPro" id="IPR011129">
    <property type="entry name" value="CSD"/>
</dbReference>
<evidence type="ECO:0000256" key="1">
    <source>
        <dbReference type="SAM" id="MobiDB-lite"/>
    </source>
</evidence>
<organism evidence="3">
    <name type="scientific">Lotharella oceanica</name>
    <dbReference type="NCBI Taxonomy" id="641309"/>
    <lineage>
        <taxon>Eukaryota</taxon>
        <taxon>Sar</taxon>
        <taxon>Rhizaria</taxon>
        <taxon>Cercozoa</taxon>
        <taxon>Chlorarachniophyceae</taxon>
        <taxon>Lotharella</taxon>
    </lineage>
</organism>
<name>A0A7S2X635_9EUKA</name>
<gene>
    <name evidence="3" type="ORF">LSP00402_LOCUS2099</name>
</gene>
<feature type="region of interest" description="Disordered" evidence="1">
    <location>
        <begin position="1"/>
        <end position="33"/>
    </location>
</feature>
<dbReference type="Gene3D" id="2.40.50.140">
    <property type="entry name" value="Nucleic acid-binding proteins"/>
    <property type="match status" value="2"/>
</dbReference>
<sequence>MAIKRSYTAGHDHHRHYKGQKTSHGGPQGGLAGAQSQLMRQVNVIHAKLETLMTVSKTATIESILDSADILRGITQRIDGLPILNPVGPMNGAPPPAAQQPLLPDHKKYHNGPAEFYPNQQEMIPYGGPQQGYGDYYGQYEGYPDPHGQGYDMNYLQYAPAGAPQIPPKGIRGAVPFRGGGGGGGGPRARGVVKSWFIHNNNGFIICRDPSCQGQDVYIMAKHLRPPMTRLRPGDEVEFSLAWMKGRPQARDLCLLNKKHTIRVRGTCHKWNESRKYGFIKAAEYKDNIFCLATEILGRPNMRRLYEGEEVECLVCVDQKGRPQAQDVRPLKNTQQTGAEAE</sequence>
<feature type="domain" description="CSD" evidence="2">
    <location>
        <begin position="263"/>
        <end position="330"/>
    </location>
</feature>
<evidence type="ECO:0000313" key="3">
    <source>
        <dbReference type="EMBL" id="CAD9748153.1"/>
    </source>
</evidence>
<reference evidence="3" key="1">
    <citation type="submission" date="2021-01" db="EMBL/GenBank/DDBJ databases">
        <authorList>
            <person name="Corre E."/>
            <person name="Pelletier E."/>
            <person name="Niang G."/>
            <person name="Scheremetjew M."/>
            <person name="Finn R."/>
            <person name="Kale V."/>
            <person name="Holt S."/>
            <person name="Cochrane G."/>
            <person name="Meng A."/>
            <person name="Brown T."/>
            <person name="Cohen L."/>
        </authorList>
    </citation>
    <scope>NUCLEOTIDE SEQUENCE</scope>
    <source>
        <strain evidence="3">CCMP622</strain>
    </source>
</reference>
<dbReference type="InterPro" id="IPR002059">
    <property type="entry name" value="CSP_DNA-bd"/>
</dbReference>